<feature type="region of interest" description="Disordered" evidence="1">
    <location>
        <begin position="28"/>
        <end position="51"/>
    </location>
</feature>
<feature type="transmembrane region" description="Helical" evidence="2">
    <location>
        <begin position="540"/>
        <end position="562"/>
    </location>
</feature>
<evidence type="ECO:0000256" key="3">
    <source>
        <dbReference type="SAM" id="SignalP"/>
    </source>
</evidence>
<dbReference type="InParanoid" id="W4JPJ0"/>
<evidence type="ECO:0000256" key="1">
    <source>
        <dbReference type="SAM" id="MobiDB-lite"/>
    </source>
</evidence>
<keyword evidence="2" id="KW-0472">Membrane</keyword>
<reference evidence="4 5" key="1">
    <citation type="journal article" date="2012" name="New Phytol.">
        <title>Insight into trade-off between wood decay and parasitism from the genome of a fungal forest pathogen.</title>
        <authorList>
            <person name="Olson A."/>
            <person name="Aerts A."/>
            <person name="Asiegbu F."/>
            <person name="Belbahri L."/>
            <person name="Bouzid O."/>
            <person name="Broberg A."/>
            <person name="Canback B."/>
            <person name="Coutinho P.M."/>
            <person name="Cullen D."/>
            <person name="Dalman K."/>
            <person name="Deflorio G."/>
            <person name="van Diepen L.T."/>
            <person name="Dunand C."/>
            <person name="Duplessis S."/>
            <person name="Durling M."/>
            <person name="Gonthier P."/>
            <person name="Grimwood J."/>
            <person name="Fossdal C.G."/>
            <person name="Hansson D."/>
            <person name="Henrissat B."/>
            <person name="Hietala A."/>
            <person name="Himmelstrand K."/>
            <person name="Hoffmeister D."/>
            <person name="Hogberg N."/>
            <person name="James T.Y."/>
            <person name="Karlsson M."/>
            <person name="Kohler A."/>
            <person name="Kues U."/>
            <person name="Lee Y.H."/>
            <person name="Lin Y.C."/>
            <person name="Lind M."/>
            <person name="Lindquist E."/>
            <person name="Lombard V."/>
            <person name="Lucas S."/>
            <person name="Lunden K."/>
            <person name="Morin E."/>
            <person name="Murat C."/>
            <person name="Park J."/>
            <person name="Raffaello T."/>
            <person name="Rouze P."/>
            <person name="Salamov A."/>
            <person name="Schmutz J."/>
            <person name="Solheim H."/>
            <person name="Stahlberg J."/>
            <person name="Velez H."/>
            <person name="de Vries R.P."/>
            <person name="Wiebenga A."/>
            <person name="Woodward S."/>
            <person name="Yakovlev I."/>
            <person name="Garbelotto M."/>
            <person name="Martin F."/>
            <person name="Grigoriev I.V."/>
            <person name="Stenlid J."/>
        </authorList>
    </citation>
    <scope>NUCLEOTIDE SEQUENCE [LARGE SCALE GENOMIC DNA]</scope>
    <source>
        <strain evidence="4 5">TC 32-1</strain>
    </source>
</reference>
<dbReference type="GO" id="GO:0016020">
    <property type="term" value="C:membrane"/>
    <property type="evidence" value="ECO:0007669"/>
    <property type="project" value="InterPro"/>
</dbReference>
<keyword evidence="2" id="KW-1133">Transmembrane helix</keyword>
<feature type="compositionally biased region" description="Low complexity" evidence="1">
    <location>
        <begin position="488"/>
        <end position="503"/>
    </location>
</feature>
<feature type="transmembrane region" description="Helical" evidence="2">
    <location>
        <begin position="219"/>
        <end position="237"/>
    </location>
</feature>
<dbReference type="Proteomes" id="UP000030671">
    <property type="component" value="Unassembled WGS sequence"/>
</dbReference>
<name>W4JPJ0_HETIT</name>
<keyword evidence="2" id="KW-0812">Transmembrane</keyword>
<feature type="transmembrane region" description="Helical" evidence="2">
    <location>
        <begin position="178"/>
        <end position="199"/>
    </location>
</feature>
<feature type="region of interest" description="Disordered" evidence="1">
    <location>
        <begin position="481"/>
        <end position="507"/>
    </location>
</feature>
<protein>
    <submittedName>
        <fullName evidence="4">Metallo peptidase M50B</fullName>
    </submittedName>
</protein>
<feature type="transmembrane region" description="Helical" evidence="2">
    <location>
        <begin position="651"/>
        <end position="672"/>
    </location>
</feature>
<dbReference type="HOGENOM" id="CLU_021808_0_0_1"/>
<dbReference type="EMBL" id="KI925466">
    <property type="protein sequence ID" value="ETW75384.1"/>
    <property type="molecule type" value="Genomic_DNA"/>
</dbReference>
<sequence>MTLGAVAFAIALFWILLHAIARRSASTSSGTFLPRPLTSSRPRLRSHGRPTTLFHTPTTRLTLSALALTLESTALNAPHDTLAARLTRRRHAPLRRALLVFYDAGTALGALGMAASLALLVWTLWQLSQVLFYASPVPSDVAAPALASATAAHAKRTFEDAIIPANSVIASDGIQLKLLIPGVTVPLSHLLPLLTALFLSQAIHEGGHALSAALDSVPLSALGASLNLFLPAFFVALPSSSLQTLPARPRARIAAAGALHNLALYVLLIALARLGVGSAALWTIGYENVGDTGRVVVSVDEDSPLAPHIPLGALITALDDIPLGMSTDTSASHLSAYTASQYADLWDAYLTASDHPPGFDPGTDAGWGWCIPESWFLSQASTCCAPPASLSFPSLVCFVPASARTPSPLSPASTSIDPPGSHCLNPVPLLHPTTPRCAPRQSSHQSPQPSTSQTCPDPSDICVRPRTDAFLLRITLLDTDHSPRADSDPNSDASTSASATAKTIGHEHRRAHERVVLWRGPKLEVWEQVQVSMLRPRWTWTWTFLPFLLTLPSTTTTFFSYLKTLTLSLFLFNLLPLPRLDGSPLLDALFELELGPSPRSSALSPSSFRTRDASELEEMELGLSFQPTEGSEMGQNLGHKHAPWKERAKRIVRGVTASLVGSCALLGIGVAMKTAWT</sequence>
<feature type="chain" id="PRO_5004843730" evidence="3">
    <location>
        <begin position="22"/>
        <end position="677"/>
    </location>
</feature>
<feature type="transmembrane region" description="Helical" evidence="2">
    <location>
        <begin position="99"/>
        <end position="125"/>
    </location>
</feature>
<dbReference type="PRINTS" id="PR01000">
    <property type="entry name" value="SREBPS2PTASE"/>
</dbReference>
<evidence type="ECO:0000256" key="2">
    <source>
        <dbReference type="SAM" id="Phobius"/>
    </source>
</evidence>
<keyword evidence="3" id="KW-0732">Signal</keyword>
<dbReference type="PANTHER" id="PTHR13325">
    <property type="entry name" value="PROTEASE M50 MEMBRANE-BOUND TRANSCRIPTION FACTOR SITE 2 PROTEASE"/>
    <property type="match status" value="1"/>
</dbReference>
<evidence type="ECO:0000313" key="5">
    <source>
        <dbReference type="Proteomes" id="UP000030671"/>
    </source>
</evidence>
<dbReference type="GO" id="GO:0031293">
    <property type="term" value="P:membrane protein intracellular domain proteolysis"/>
    <property type="evidence" value="ECO:0007669"/>
    <property type="project" value="TreeGrafter"/>
</dbReference>
<keyword evidence="5" id="KW-1185">Reference proteome</keyword>
<dbReference type="AlphaFoldDB" id="W4JPJ0"/>
<dbReference type="InterPro" id="IPR001193">
    <property type="entry name" value="MBTPS2"/>
</dbReference>
<dbReference type="STRING" id="747525.W4JPJ0"/>
<dbReference type="OrthoDB" id="7694678at2759"/>
<feature type="signal peptide" evidence="3">
    <location>
        <begin position="1"/>
        <end position="21"/>
    </location>
</feature>
<organism evidence="4 5">
    <name type="scientific">Heterobasidion irregulare (strain TC 32-1)</name>
    <dbReference type="NCBI Taxonomy" id="747525"/>
    <lineage>
        <taxon>Eukaryota</taxon>
        <taxon>Fungi</taxon>
        <taxon>Dikarya</taxon>
        <taxon>Basidiomycota</taxon>
        <taxon>Agaricomycotina</taxon>
        <taxon>Agaricomycetes</taxon>
        <taxon>Russulales</taxon>
        <taxon>Bondarzewiaceae</taxon>
        <taxon>Heterobasidion</taxon>
        <taxon>Heterobasidion annosum species complex</taxon>
    </lineage>
</organism>
<feature type="transmembrane region" description="Helical" evidence="2">
    <location>
        <begin position="258"/>
        <end position="282"/>
    </location>
</feature>
<proteinExistence type="predicted"/>
<dbReference type="RefSeq" id="XP_009552805.1">
    <property type="nucleotide sequence ID" value="XM_009554510.1"/>
</dbReference>
<dbReference type="GeneID" id="20666305"/>
<dbReference type="KEGG" id="hir:HETIRDRAFT_108045"/>
<feature type="region of interest" description="Disordered" evidence="1">
    <location>
        <begin position="434"/>
        <end position="461"/>
    </location>
</feature>
<dbReference type="GO" id="GO:0004222">
    <property type="term" value="F:metalloendopeptidase activity"/>
    <property type="evidence" value="ECO:0007669"/>
    <property type="project" value="InterPro"/>
</dbReference>
<evidence type="ECO:0000313" key="4">
    <source>
        <dbReference type="EMBL" id="ETW75384.1"/>
    </source>
</evidence>
<dbReference type="GO" id="GO:0005737">
    <property type="term" value="C:cytoplasm"/>
    <property type="evidence" value="ECO:0007669"/>
    <property type="project" value="TreeGrafter"/>
</dbReference>
<dbReference type="PANTHER" id="PTHR13325:SF3">
    <property type="entry name" value="MEMBRANE-BOUND TRANSCRIPTION FACTOR SITE-2 PROTEASE"/>
    <property type="match status" value="1"/>
</dbReference>
<feature type="compositionally biased region" description="Low complexity" evidence="1">
    <location>
        <begin position="441"/>
        <end position="460"/>
    </location>
</feature>
<accession>W4JPJ0</accession>
<dbReference type="eggNOG" id="KOG2921">
    <property type="taxonomic scope" value="Eukaryota"/>
</dbReference>
<dbReference type="GO" id="GO:1905897">
    <property type="term" value="P:regulation of response to endoplasmic reticulum stress"/>
    <property type="evidence" value="ECO:0007669"/>
    <property type="project" value="TreeGrafter"/>
</dbReference>
<gene>
    <name evidence="4" type="ORF">HETIRDRAFT_108045</name>
</gene>